<dbReference type="Pfam" id="PF15055">
    <property type="entry name" value="DMAC1_Dmo2"/>
    <property type="match status" value="1"/>
</dbReference>
<dbReference type="AlphaFoldDB" id="A0A8H3SA77"/>
<organism evidence="2 3">
    <name type="scientific">Aspergillus udagawae</name>
    <dbReference type="NCBI Taxonomy" id="91492"/>
    <lineage>
        <taxon>Eukaryota</taxon>
        <taxon>Fungi</taxon>
        <taxon>Dikarya</taxon>
        <taxon>Ascomycota</taxon>
        <taxon>Pezizomycotina</taxon>
        <taxon>Eurotiomycetes</taxon>
        <taxon>Eurotiomycetidae</taxon>
        <taxon>Eurotiales</taxon>
        <taxon>Aspergillaceae</taxon>
        <taxon>Aspergillus</taxon>
        <taxon>Aspergillus subgen. Fumigati</taxon>
    </lineage>
</organism>
<feature type="domain" description="Distal membrane-arm assembly complex protein 1-like" evidence="1">
    <location>
        <begin position="64"/>
        <end position="104"/>
    </location>
</feature>
<dbReference type="PANTHER" id="PTHR28048:SF1">
    <property type="entry name" value="ACR195WP"/>
    <property type="match status" value="1"/>
</dbReference>
<comment type="caution">
    <text evidence="2">The sequence shown here is derived from an EMBL/GenBank/DDBJ whole genome shotgun (WGS) entry which is preliminary data.</text>
</comment>
<name>A0A8H3SA77_9EURO</name>
<dbReference type="InterPro" id="IPR053092">
    <property type="entry name" value="Mitochondrial_unc_protein"/>
</dbReference>
<dbReference type="PANTHER" id="PTHR28048">
    <property type="entry name" value="ACR195WP"/>
    <property type="match status" value="1"/>
</dbReference>
<accession>A0A8H3SA77</accession>
<dbReference type="EMBL" id="BLKC01000116">
    <property type="protein sequence ID" value="GFF54683.1"/>
    <property type="molecule type" value="Genomic_DNA"/>
</dbReference>
<sequence length="178" mass="20138">MRWGELLAAFKGLCLESIPFRDWYTYLRTLIRTELQMAPSESQSAGDAQSKDAKRLLAEDKYDDCLSCRITGSAAFIGLGVYSYYTGMNNLRKQEQTIMRSATKYKMGSRKLGIATISATLVGMGTKIQNIYDSRFTTTASLGIAMSDILYMLKCMKKQKHEKGFGKRDHVKEGKNRR</sequence>
<evidence type="ECO:0000313" key="2">
    <source>
        <dbReference type="EMBL" id="GFF54683.1"/>
    </source>
</evidence>
<proteinExistence type="predicted"/>
<dbReference type="InterPro" id="IPR028036">
    <property type="entry name" value="DMAC1-like_dom"/>
</dbReference>
<evidence type="ECO:0000313" key="3">
    <source>
        <dbReference type="Proteomes" id="UP000465221"/>
    </source>
</evidence>
<gene>
    <name evidence="2" type="ORF">IFM46972_10079</name>
</gene>
<reference evidence="2 3" key="1">
    <citation type="submission" date="2020-01" db="EMBL/GenBank/DDBJ databases">
        <title>Draft genome sequence of Aspergillus udagawae IFM 46972.</title>
        <authorList>
            <person name="Takahashi H."/>
            <person name="Yaguchi T."/>
        </authorList>
    </citation>
    <scope>NUCLEOTIDE SEQUENCE [LARGE SCALE GENOMIC DNA]</scope>
    <source>
        <strain evidence="2 3">IFM 46972</strain>
    </source>
</reference>
<protein>
    <recommendedName>
        <fullName evidence="1">Distal membrane-arm assembly complex protein 1-like domain-containing protein</fullName>
    </recommendedName>
</protein>
<evidence type="ECO:0000259" key="1">
    <source>
        <dbReference type="Pfam" id="PF15055"/>
    </source>
</evidence>
<dbReference type="Proteomes" id="UP000465221">
    <property type="component" value="Unassembled WGS sequence"/>
</dbReference>